<dbReference type="Pfam" id="PF18998">
    <property type="entry name" value="Flg_new_2"/>
    <property type="match status" value="1"/>
</dbReference>
<dbReference type="Gene3D" id="2.60.40.1180">
    <property type="entry name" value="Golgi alpha-mannosidase II"/>
    <property type="match status" value="1"/>
</dbReference>
<feature type="compositionally biased region" description="Polar residues" evidence="2">
    <location>
        <begin position="1756"/>
        <end position="1770"/>
    </location>
</feature>
<dbReference type="InterPro" id="IPR001119">
    <property type="entry name" value="SLH_dom"/>
</dbReference>
<keyword evidence="3" id="KW-0732">Signal</keyword>
<evidence type="ECO:0000313" key="5">
    <source>
        <dbReference type="EMBL" id="MBC5735716.1"/>
    </source>
</evidence>
<dbReference type="EMBL" id="JACOPQ010000001">
    <property type="protein sequence ID" value="MBC5735716.1"/>
    <property type="molecule type" value="Genomic_DNA"/>
</dbReference>
<dbReference type="InterPro" id="IPR049314">
    <property type="entry name" value="GH101_dom-5"/>
</dbReference>
<dbReference type="Gene3D" id="2.60.120.260">
    <property type="entry name" value="Galactose-binding domain-like"/>
    <property type="match status" value="2"/>
</dbReference>
<accession>A0A8J6JA88</accession>
<evidence type="ECO:0000256" key="2">
    <source>
        <dbReference type="SAM" id="MobiDB-lite"/>
    </source>
</evidence>
<proteinExistence type="predicted"/>
<dbReference type="Proteomes" id="UP000607645">
    <property type="component" value="Unassembled WGS sequence"/>
</dbReference>
<dbReference type="Gene3D" id="2.60.40.1120">
    <property type="entry name" value="Carboxypeptidase-like, regulatory domain"/>
    <property type="match status" value="2"/>
</dbReference>
<dbReference type="Gene3D" id="2.70.98.10">
    <property type="match status" value="1"/>
</dbReference>
<keyword evidence="6" id="KW-1185">Reference proteome</keyword>
<feature type="domain" description="SLH" evidence="4">
    <location>
        <begin position="1867"/>
        <end position="1930"/>
    </location>
</feature>
<keyword evidence="5" id="KW-0645">Protease</keyword>
<dbReference type="InterPro" id="IPR035364">
    <property type="entry name" value="Beta_sandwich_GH101"/>
</dbReference>
<feature type="signal peptide" evidence="3">
    <location>
        <begin position="1"/>
        <end position="29"/>
    </location>
</feature>
<evidence type="ECO:0000256" key="1">
    <source>
        <dbReference type="ARBA" id="ARBA00022737"/>
    </source>
</evidence>
<evidence type="ECO:0000256" key="3">
    <source>
        <dbReference type="SAM" id="SignalP"/>
    </source>
</evidence>
<dbReference type="SUPFAM" id="SSF49452">
    <property type="entry name" value="Starch-binding domain-like"/>
    <property type="match status" value="2"/>
</dbReference>
<feature type="region of interest" description="Disordered" evidence="2">
    <location>
        <begin position="1743"/>
        <end position="1774"/>
    </location>
</feature>
<dbReference type="InterPro" id="IPR040633">
    <property type="entry name" value="Gal_mutarotas_3"/>
</dbReference>
<dbReference type="InterPro" id="IPR040502">
    <property type="entry name" value="GH101_dom-6"/>
</dbReference>
<dbReference type="InterPro" id="IPR013784">
    <property type="entry name" value="Carb-bd-like_fold"/>
</dbReference>
<keyword evidence="5" id="KW-0378">Hydrolase</keyword>
<gene>
    <name evidence="5" type="ORF">H8S62_01655</name>
</gene>
<dbReference type="Pfam" id="PF21466">
    <property type="entry name" value="GH101_dom-5"/>
    <property type="match status" value="1"/>
</dbReference>
<name>A0A8J6JA88_9FIRM</name>
<feature type="compositionally biased region" description="Gly residues" evidence="2">
    <location>
        <begin position="1743"/>
        <end position="1754"/>
    </location>
</feature>
<dbReference type="Pfam" id="PF12905">
    <property type="entry name" value="Glyco_hydro_101"/>
    <property type="match status" value="1"/>
</dbReference>
<dbReference type="GO" id="GO:0033926">
    <property type="term" value="F:endo-alpha-N-acetylgalactosaminidase activity"/>
    <property type="evidence" value="ECO:0007669"/>
    <property type="project" value="InterPro"/>
</dbReference>
<protein>
    <submittedName>
        <fullName evidence="5">Carboxypeptidase regulatory-like domain-containing protein</fullName>
    </submittedName>
</protein>
<dbReference type="InterPro" id="IPR013780">
    <property type="entry name" value="Glyco_hydro_b"/>
</dbReference>
<dbReference type="Gene3D" id="3.20.20.80">
    <property type="entry name" value="Glycosidases"/>
    <property type="match status" value="1"/>
</dbReference>
<dbReference type="Pfam" id="PF13620">
    <property type="entry name" value="CarboxypepD_reg"/>
    <property type="match status" value="2"/>
</dbReference>
<sequence length="2034" mass="219065">MKMRTCKKPAAVLLALALLMSLLPSAALAGELEEEPAAAPYSTEIPNDGAGDTWTQEASSVVGTADAVAEQTAEGKLRLAAGSQNEYDWTGGKKYPSMFTSANLDAALAAAGDGEKTFSMTFTPKGSPMCFGVALNYTKVDQNVLIGYSFHKGGWFIALNTGEASTDIPLAGIQIPGVGTTYELEVHWTDDELTALTIDGKEVQFNQAGDTSIDISSVPAADSLALMTGNWHNATELICSDIHYTGQATTTAWDVSGVVTDSVTDEPVEGAAITLGSETVKTDARGAYRVPGLQDGTYSLIVSMEGYWSPEAVDVAISGADITKDLELEAYTYSDVSGKVTDGETGAPVSGAKVVGGGVSAATDADGAYTLPRILAGEYTLTFTKDGYRSGSREVAIPRGSGPLTGQDAELTTASIATLSTPEMDVKVDLEFPRVIQYEMNGKIIYGQTEELNTIIINKSNPGIDSVLGEGEAVRPKVTAEQTSESEVTYKMEVNGEDGTHAVITAVLSVEKNVLTFAVTDVAYPDGDRIEHPLQSIEIPRHSLVSVNSTQEGAAFAGTRGSGNTVTRRDTYIDVNDEMNLSSDAFSLGVGKGSFYAFVSADGLSAGIASNATIGYDVATRDNYRILADASESADGVKSVGLRSALWYYDRDVASCIERTSDNTAWVRNPYAVENLTAEERIIGPSEEEMPYVRVVITEDRNSDGVTDWKDGVIAARDDGVIHKPFKSEEVPELISTRIALNFGSQAQNPFLATLDNVKRVALNTDGLGQAVLLKGYASEGHDSGHPDFYDIGERMGGAEDMNTMMEEGREYGARFGIHINTSEFYPEADAFDDPMLRVFSDGSLKWGWEWLDQGVGINGVYDLATGNREERLAKLKKLVGDNMDFVYTDVWGNRTSGAEDAWQTSKLSNMLRDNGWRMVQEWCYANEPETTFSHWISDYTYGDYSYKGYYNSDIYRMLFNSTKDVFAPDYSHLGGSANAPLLGGAVMQGFEGWQKDGEYDEHIEATFEHLIPGKFLQHFDIMDWIDSETSVTMPYATDYNKGQSDTQWIPEVRIELEDEKWGDVVVTRGTDPDEAATKAFVYGGGTDSDKQEYRSRVITLNGKVILTGAPVPATPVSGQALAGINDRDTDILRGLANQKYLIPWFWDNEGGDLALAAQKLYHRNDLGGESTWELPDSWANVTSVKVYKLTDTGRVNERTVNVANHQITLTAEPKVPYVVVPGNTAAVGPQVEWSTHMHLADVSFNSAAITDHWTVTGSGTAERFATERQVPMLKLTGEVAVSQEMTDLVPGQDYAVYVGVDNRSTDAKAFVSVKVDGETVDANYTERSIARNHISGYTHHYKMPVEDNTSNFQNMYVYFTAPAQGVPVTLELSRGAGTGNTYFDDVRVVEDSARNVTKDSLGRVIKFEQDFENVVQGEYPFVVGPVENVEDNRQHLAKRHEPYTQKGWEGKVMDDVIDGDWSLKVNGGGMYPGYNYIYSYLVFQSVPQNFRFEPGVEYTVEFDYEMGSDHFVLVKGDGAYDYAHDAAAKGELTRYELKDTSGYPKTAPSEHFRGTITGDESGQTWIGLLITDSWNFYYDGGTNTDTGNFTMDNLVITRNISPEKLALDQVIQRAMAMDLTEYPAAAAALENARTIYADESASAASVTGVTASLEAAIANVTYGVTIVEVGNGTVSIDPASAKMGTEMTLTITPDSGYKLDTITAVKTGGGKAVALTGTGSTRTFLMPGFNTTVTATFISTGGSSGGGSSGGGSTATETTKNPDGSTTKTVTDKKTGEVTATTTYPDGTKIVTTTPKDGASVSVVTVPKNKDSVTVTIPTDRKPAPGEVAVIVNSDGTTEVVKTSVATDDGMRITLSKNATVKIIDNSKRFTDVAEGYWAAGAVQFAASRELFHGTSASTFSPTENMTRGMLMTVLARLAGQDTAAGETWYSAGMAWAVEQGISDGTAPEADITRESLVVMLYRYAKAEAADGASFSAFPDAGKVSDWAVEAMSWAVDSGILTGNGVGELNPTGTASRAEVAAILMRFVEQPAK</sequence>
<organism evidence="5 6">
    <name type="scientific">Lawsonibacter faecis</name>
    <dbReference type="NCBI Taxonomy" id="2763052"/>
    <lineage>
        <taxon>Bacteria</taxon>
        <taxon>Bacillati</taxon>
        <taxon>Bacillota</taxon>
        <taxon>Clostridia</taxon>
        <taxon>Eubacteriales</taxon>
        <taxon>Oscillospiraceae</taxon>
        <taxon>Lawsonibacter</taxon>
    </lineage>
</organism>
<feature type="domain" description="SLH" evidence="4">
    <location>
        <begin position="1976"/>
        <end position="2034"/>
    </location>
</feature>
<dbReference type="InterPro" id="IPR025706">
    <property type="entry name" value="Endoa_GalNAc"/>
</dbReference>
<dbReference type="CDD" id="cd14244">
    <property type="entry name" value="GH_101_like"/>
    <property type="match status" value="1"/>
</dbReference>
<dbReference type="PROSITE" id="PS51272">
    <property type="entry name" value="SLH"/>
    <property type="match status" value="2"/>
</dbReference>
<dbReference type="Pfam" id="PF17974">
    <property type="entry name" value="GalBD_like"/>
    <property type="match status" value="1"/>
</dbReference>
<dbReference type="GO" id="GO:0004180">
    <property type="term" value="F:carboxypeptidase activity"/>
    <property type="evidence" value="ECO:0007669"/>
    <property type="project" value="UniProtKB-KW"/>
</dbReference>
<dbReference type="Pfam" id="PF18080">
    <property type="entry name" value="Gal_mutarotas_3"/>
    <property type="match status" value="1"/>
</dbReference>
<dbReference type="RefSeq" id="WP_186918275.1">
    <property type="nucleotide sequence ID" value="NZ_JACOPQ010000001.1"/>
</dbReference>
<dbReference type="InterPro" id="IPR044060">
    <property type="entry name" value="Bacterial_rp_domain"/>
</dbReference>
<feature type="chain" id="PRO_5035264642" evidence="3">
    <location>
        <begin position="30"/>
        <end position="2034"/>
    </location>
</feature>
<evidence type="ECO:0000259" key="4">
    <source>
        <dbReference type="PROSITE" id="PS51272"/>
    </source>
</evidence>
<evidence type="ECO:0000313" key="6">
    <source>
        <dbReference type="Proteomes" id="UP000607645"/>
    </source>
</evidence>
<comment type="caution">
    <text evidence="5">The sequence shown here is derived from an EMBL/GenBank/DDBJ whole genome shotgun (WGS) entry which is preliminary data.</text>
</comment>
<dbReference type="InterPro" id="IPR014718">
    <property type="entry name" value="GH-type_carb-bd"/>
</dbReference>
<reference evidence="5" key="1">
    <citation type="submission" date="2020-08" db="EMBL/GenBank/DDBJ databases">
        <title>Genome public.</title>
        <authorList>
            <person name="Liu C."/>
            <person name="Sun Q."/>
        </authorList>
    </citation>
    <scope>NUCLEOTIDE SEQUENCE</scope>
    <source>
        <strain evidence="5">NSJ-52</strain>
    </source>
</reference>
<keyword evidence="1" id="KW-0677">Repeat</keyword>
<dbReference type="Gene3D" id="2.60.120.870">
    <property type="match status" value="1"/>
</dbReference>
<dbReference type="GO" id="GO:0030246">
    <property type="term" value="F:carbohydrate binding"/>
    <property type="evidence" value="ECO:0007669"/>
    <property type="project" value="InterPro"/>
</dbReference>
<dbReference type="Pfam" id="PF17451">
    <property type="entry name" value="Glyco_hyd_101C"/>
    <property type="match status" value="1"/>
</dbReference>
<dbReference type="Pfam" id="PF00395">
    <property type="entry name" value="SLH"/>
    <property type="match status" value="2"/>
</dbReference>
<keyword evidence="5" id="KW-0121">Carboxypeptidase</keyword>